<dbReference type="GO" id="GO:0005634">
    <property type="term" value="C:nucleus"/>
    <property type="evidence" value="ECO:0007669"/>
    <property type="project" value="UniProtKB-SubCell"/>
</dbReference>
<dbReference type="GO" id="GO:0004518">
    <property type="term" value="F:nuclease activity"/>
    <property type="evidence" value="ECO:0007669"/>
    <property type="project" value="UniProtKB-KW"/>
</dbReference>
<evidence type="ECO:0000256" key="1">
    <source>
        <dbReference type="ARBA" id="ARBA00001968"/>
    </source>
</evidence>
<dbReference type="GO" id="GO:0046872">
    <property type="term" value="F:metal ion binding"/>
    <property type="evidence" value="ECO:0007669"/>
    <property type="project" value="UniProtKB-KW"/>
</dbReference>
<comment type="caution">
    <text evidence="9">The sequence shown here is derived from an EMBL/GenBank/DDBJ whole genome shotgun (WGS) entry which is preliminary data.</text>
</comment>
<keyword evidence="7" id="KW-0539">Nucleus</keyword>
<comment type="subcellular location">
    <subcellularLocation>
        <location evidence="2">Nucleus</location>
    </subcellularLocation>
</comment>
<dbReference type="InterPro" id="IPR027806">
    <property type="entry name" value="HARBI1_dom"/>
</dbReference>
<keyword evidence="5" id="KW-0479">Metal-binding</keyword>
<dbReference type="AlphaFoldDB" id="A0A835Q6D8"/>
<dbReference type="OrthoDB" id="778586at2759"/>
<dbReference type="PANTHER" id="PTHR22930">
    <property type="match status" value="1"/>
</dbReference>
<comment type="similarity">
    <text evidence="3">Belongs to the HARBI1 family.</text>
</comment>
<sequence>MPPTSGCACLADVSNKVWLDPEKNYSMVLQAIVDPELRFRDVVTGWPGSTKIGEYIIGDSAFPLLPWLITPYQGVQLCDSMREFNDRLVLAEVVAKKALARFKDMWRIIQGEMWRPDKHRLPRIVLVCCILHNIVIDQEDELWDAMPFHGNHDECYKQQLCAFYNEDGVAARDRLSLYMSSRQPA</sequence>
<dbReference type="PANTHER" id="PTHR22930:SF291">
    <property type="entry name" value="EXPRESSED PROTEIN"/>
    <property type="match status" value="1"/>
</dbReference>
<name>A0A835Q6D8_VANPL</name>
<accession>A0A835Q6D8</accession>
<feature type="domain" description="DDE Tnp4" evidence="8">
    <location>
        <begin position="53"/>
        <end position="133"/>
    </location>
</feature>
<keyword evidence="6" id="KW-0378">Hydrolase</keyword>
<keyword evidence="4" id="KW-0540">Nuclease</keyword>
<reference evidence="9 10" key="1">
    <citation type="journal article" date="2020" name="Nat. Food">
        <title>A phased Vanilla planifolia genome enables genetic improvement of flavour and production.</title>
        <authorList>
            <person name="Hasing T."/>
            <person name="Tang H."/>
            <person name="Brym M."/>
            <person name="Khazi F."/>
            <person name="Huang T."/>
            <person name="Chambers A.H."/>
        </authorList>
    </citation>
    <scope>NUCLEOTIDE SEQUENCE [LARGE SCALE GENOMIC DNA]</scope>
    <source>
        <tissue evidence="9">Leaf</tissue>
    </source>
</reference>
<dbReference type="InterPro" id="IPR045249">
    <property type="entry name" value="HARBI1-like"/>
</dbReference>
<organism evidence="9 10">
    <name type="scientific">Vanilla planifolia</name>
    <name type="common">Vanilla</name>
    <dbReference type="NCBI Taxonomy" id="51239"/>
    <lineage>
        <taxon>Eukaryota</taxon>
        <taxon>Viridiplantae</taxon>
        <taxon>Streptophyta</taxon>
        <taxon>Embryophyta</taxon>
        <taxon>Tracheophyta</taxon>
        <taxon>Spermatophyta</taxon>
        <taxon>Magnoliopsida</taxon>
        <taxon>Liliopsida</taxon>
        <taxon>Asparagales</taxon>
        <taxon>Orchidaceae</taxon>
        <taxon>Vanilloideae</taxon>
        <taxon>Vanilleae</taxon>
        <taxon>Vanilla</taxon>
    </lineage>
</organism>
<keyword evidence="10" id="KW-1185">Reference proteome</keyword>
<comment type="cofactor">
    <cofactor evidence="1">
        <name>a divalent metal cation</name>
        <dbReference type="ChEBI" id="CHEBI:60240"/>
    </cofactor>
</comment>
<evidence type="ECO:0000256" key="7">
    <source>
        <dbReference type="ARBA" id="ARBA00023242"/>
    </source>
</evidence>
<evidence type="ECO:0000259" key="8">
    <source>
        <dbReference type="Pfam" id="PF13359"/>
    </source>
</evidence>
<evidence type="ECO:0000313" key="9">
    <source>
        <dbReference type="EMBL" id="KAG0466489.1"/>
    </source>
</evidence>
<evidence type="ECO:0000256" key="6">
    <source>
        <dbReference type="ARBA" id="ARBA00022801"/>
    </source>
</evidence>
<proteinExistence type="inferred from homology"/>
<gene>
    <name evidence="9" type="ORF">HPP92_018069</name>
</gene>
<evidence type="ECO:0000256" key="3">
    <source>
        <dbReference type="ARBA" id="ARBA00006958"/>
    </source>
</evidence>
<dbReference type="GO" id="GO:0016787">
    <property type="term" value="F:hydrolase activity"/>
    <property type="evidence" value="ECO:0007669"/>
    <property type="project" value="UniProtKB-KW"/>
</dbReference>
<evidence type="ECO:0000313" key="10">
    <source>
        <dbReference type="Proteomes" id="UP000636800"/>
    </source>
</evidence>
<dbReference type="Pfam" id="PF13359">
    <property type="entry name" value="DDE_Tnp_4"/>
    <property type="match status" value="1"/>
</dbReference>
<evidence type="ECO:0000256" key="5">
    <source>
        <dbReference type="ARBA" id="ARBA00022723"/>
    </source>
</evidence>
<evidence type="ECO:0000256" key="2">
    <source>
        <dbReference type="ARBA" id="ARBA00004123"/>
    </source>
</evidence>
<protein>
    <recommendedName>
        <fullName evidence="8">DDE Tnp4 domain-containing protein</fullName>
    </recommendedName>
</protein>
<dbReference type="EMBL" id="JADCNL010000009">
    <property type="protein sequence ID" value="KAG0466489.1"/>
    <property type="molecule type" value="Genomic_DNA"/>
</dbReference>
<evidence type="ECO:0000256" key="4">
    <source>
        <dbReference type="ARBA" id="ARBA00022722"/>
    </source>
</evidence>
<dbReference type="Proteomes" id="UP000636800">
    <property type="component" value="Unassembled WGS sequence"/>
</dbReference>